<dbReference type="PROSITE" id="PS50011">
    <property type="entry name" value="PROTEIN_KINASE_DOM"/>
    <property type="match status" value="2"/>
</dbReference>
<keyword evidence="1 3" id="KW-0853">WD repeat</keyword>
<dbReference type="InterPro" id="IPR020472">
    <property type="entry name" value="WD40_PAC1"/>
</dbReference>
<dbReference type="GO" id="GO:0004672">
    <property type="term" value="F:protein kinase activity"/>
    <property type="evidence" value="ECO:0007669"/>
    <property type="project" value="InterPro"/>
</dbReference>
<feature type="compositionally biased region" description="Basic and acidic residues" evidence="4">
    <location>
        <begin position="961"/>
        <end position="971"/>
    </location>
</feature>
<dbReference type="InterPro" id="IPR011009">
    <property type="entry name" value="Kinase-like_dom_sf"/>
</dbReference>
<dbReference type="Proteomes" id="UP000092154">
    <property type="component" value="Unassembled WGS sequence"/>
</dbReference>
<dbReference type="InterPro" id="IPR001245">
    <property type="entry name" value="Ser-Thr/Tyr_kinase_cat_dom"/>
</dbReference>
<accession>A0A1B7MIK8</accession>
<feature type="repeat" description="WD" evidence="3">
    <location>
        <begin position="888"/>
        <end position="922"/>
    </location>
</feature>
<dbReference type="InterPro" id="IPR015943">
    <property type="entry name" value="WD40/YVTN_repeat-like_dom_sf"/>
</dbReference>
<evidence type="ECO:0000256" key="3">
    <source>
        <dbReference type="PROSITE-ProRule" id="PRU00221"/>
    </source>
</evidence>
<dbReference type="EMBL" id="KV449011">
    <property type="protein sequence ID" value="OAX32429.1"/>
    <property type="molecule type" value="Genomic_DNA"/>
</dbReference>
<reference evidence="6 7" key="1">
    <citation type="submission" date="2016-06" db="EMBL/GenBank/DDBJ databases">
        <title>Comparative genomics of the ectomycorrhizal sister species Rhizopogon vinicolor and Rhizopogon vesiculosus (Basidiomycota: Boletales) reveals a divergence of the mating type B locus.</title>
        <authorList>
            <consortium name="DOE Joint Genome Institute"/>
            <person name="Mujic A.B."/>
            <person name="Kuo A."/>
            <person name="Tritt A."/>
            <person name="Lipzen A."/>
            <person name="Chen C."/>
            <person name="Johnson J."/>
            <person name="Sharma A."/>
            <person name="Barry K."/>
            <person name="Grigoriev I.V."/>
            <person name="Spatafora J.W."/>
        </authorList>
    </citation>
    <scope>NUCLEOTIDE SEQUENCE [LARGE SCALE GENOMIC DNA]</scope>
    <source>
        <strain evidence="6 7">AM-OR11-026</strain>
    </source>
</reference>
<dbReference type="PROSITE" id="PS00109">
    <property type="entry name" value="PROTEIN_KINASE_TYR"/>
    <property type="match status" value="1"/>
</dbReference>
<organism evidence="6 7">
    <name type="scientific">Rhizopogon vinicolor AM-OR11-026</name>
    <dbReference type="NCBI Taxonomy" id="1314800"/>
    <lineage>
        <taxon>Eukaryota</taxon>
        <taxon>Fungi</taxon>
        <taxon>Dikarya</taxon>
        <taxon>Basidiomycota</taxon>
        <taxon>Agaricomycotina</taxon>
        <taxon>Agaricomycetes</taxon>
        <taxon>Agaricomycetidae</taxon>
        <taxon>Boletales</taxon>
        <taxon>Suillineae</taxon>
        <taxon>Rhizopogonaceae</taxon>
        <taxon>Rhizopogon</taxon>
    </lineage>
</organism>
<gene>
    <name evidence="6" type="ORF">K503DRAFT_805233</name>
</gene>
<feature type="repeat" description="WD" evidence="3">
    <location>
        <begin position="804"/>
        <end position="845"/>
    </location>
</feature>
<dbReference type="InterPro" id="IPR001680">
    <property type="entry name" value="WD40_rpt"/>
</dbReference>
<dbReference type="PROSITE" id="PS00678">
    <property type="entry name" value="WD_REPEATS_1"/>
    <property type="match status" value="6"/>
</dbReference>
<evidence type="ECO:0000313" key="6">
    <source>
        <dbReference type="EMBL" id="OAX32429.1"/>
    </source>
</evidence>
<feature type="repeat" description="WD" evidence="3">
    <location>
        <begin position="679"/>
        <end position="720"/>
    </location>
</feature>
<evidence type="ECO:0000256" key="2">
    <source>
        <dbReference type="ARBA" id="ARBA00022737"/>
    </source>
</evidence>
<dbReference type="SUPFAM" id="SSF50978">
    <property type="entry name" value="WD40 repeat-like"/>
    <property type="match status" value="1"/>
</dbReference>
<feature type="repeat" description="WD" evidence="3">
    <location>
        <begin position="636"/>
        <end position="677"/>
    </location>
</feature>
<feature type="repeat" description="WD" evidence="3">
    <location>
        <begin position="846"/>
        <end position="887"/>
    </location>
</feature>
<proteinExistence type="predicted"/>
<dbReference type="SUPFAM" id="SSF56112">
    <property type="entry name" value="Protein kinase-like (PK-like)"/>
    <property type="match status" value="2"/>
</dbReference>
<feature type="compositionally biased region" description="Low complexity" evidence="4">
    <location>
        <begin position="1006"/>
        <end position="1029"/>
    </location>
</feature>
<evidence type="ECO:0000259" key="5">
    <source>
        <dbReference type="PROSITE" id="PS50011"/>
    </source>
</evidence>
<dbReference type="Gene3D" id="1.10.510.10">
    <property type="entry name" value="Transferase(Phosphotransferase) domain 1"/>
    <property type="match status" value="2"/>
</dbReference>
<dbReference type="PANTHER" id="PTHR19879">
    <property type="entry name" value="TRANSCRIPTION INITIATION FACTOR TFIID"/>
    <property type="match status" value="1"/>
</dbReference>
<dbReference type="InterPro" id="IPR019775">
    <property type="entry name" value="WD40_repeat_CS"/>
</dbReference>
<dbReference type="Pfam" id="PF07714">
    <property type="entry name" value="PK_Tyr_Ser-Thr"/>
    <property type="match status" value="2"/>
</dbReference>
<dbReference type="CDD" id="cd00200">
    <property type="entry name" value="WD40"/>
    <property type="match status" value="1"/>
</dbReference>
<dbReference type="InParanoid" id="A0A1B7MIK8"/>
<keyword evidence="7" id="KW-1185">Reference proteome</keyword>
<feature type="domain" description="Protein kinase" evidence="5">
    <location>
        <begin position="19"/>
        <end position="284"/>
    </location>
</feature>
<evidence type="ECO:0000313" key="7">
    <source>
        <dbReference type="Proteomes" id="UP000092154"/>
    </source>
</evidence>
<feature type="domain" description="Protein kinase" evidence="5">
    <location>
        <begin position="305"/>
        <end position="578"/>
    </location>
</feature>
<dbReference type="PANTHER" id="PTHR19879:SF9">
    <property type="entry name" value="TRANSCRIPTION INITIATION FACTOR TFIID SUBUNIT 5"/>
    <property type="match status" value="1"/>
</dbReference>
<dbReference type="Pfam" id="PF00400">
    <property type="entry name" value="WD40"/>
    <property type="match status" value="6"/>
</dbReference>
<dbReference type="InterPro" id="IPR036322">
    <property type="entry name" value="WD40_repeat_dom_sf"/>
</dbReference>
<dbReference type="InterPro" id="IPR008266">
    <property type="entry name" value="Tyr_kinase_AS"/>
</dbReference>
<evidence type="ECO:0000256" key="1">
    <source>
        <dbReference type="ARBA" id="ARBA00022574"/>
    </source>
</evidence>
<name>A0A1B7MIK8_9AGAM</name>
<feature type="repeat" description="WD" evidence="3">
    <location>
        <begin position="721"/>
        <end position="762"/>
    </location>
</feature>
<dbReference type="PROSITE" id="PS50294">
    <property type="entry name" value="WD_REPEATS_REGION"/>
    <property type="match status" value="6"/>
</dbReference>
<dbReference type="OrthoDB" id="5966500at2759"/>
<keyword evidence="2" id="KW-0677">Repeat</keyword>
<dbReference type="PRINTS" id="PR00320">
    <property type="entry name" value="GPROTEINBRPT"/>
</dbReference>
<evidence type="ECO:0000256" key="4">
    <source>
        <dbReference type="SAM" id="MobiDB-lite"/>
    </source>
</evidence>
<dbReference type="AlphaFoldDB" id="A0A1B7MIK8"/>
<sequence>MSGIVLDDNYVTDLTSQMTELRIPITSGSFAQVYRSAVVTSQGTTEVAVKVFKNDMKGIEKGIRRELKVWLRLRHPTIVPLLGIAYFEHPLPALVSQWMPSRTLYIFLEKQATTLTAPTKVGLAKGIAEGLNYLHSENVVHGDLHPENVLVGDSGNPCLAGFGLATIIWDTESQLTATTAGLNFDSRWRAPEVIGIEHSPERPTFKSDTYSFGSVMFFVISGDIPWKEKKHAHQICVALSKRATPVRPHNISDNHWDLIQRCWSWAPEDRPRYGEVIKCMNQFRIDDSQIYSPITPLDLTGQIFGTTNDYVAGGSFGNVYRCEWRRPTGLVKVAVKVVRFHTSKEELRRFQREAVIWACLVHENIVSLFGTTEGFGPSPALVSPWFPDGTLLRLIAEQGATLSIQSRLNLLHDVASGLYYLHCFPIVHGDISSSNVMVCVRAGQYQAHLTDFGLATVLGGLLDDHAIEKPTVRHGAIRWTAPELLRAYDHPTGIKPTIQNDMYSFGRIMFHVLTLVSPWSDIDDFGVLRRILSGEEISRPEKSDATRDITDARWNKIQQCWSVESCARPSALMAMDFLKSELQAVTDNESRQRVCLDMVDTEKITASDLRYITPTEVKYTVSHAEKTRVTRPRRQFEGHTNWVRGVVHLPGGQRIITCSYDDSLRIWNLGSGEQIGNDWRDGQNEVNAIALSPDGKQVVSGSGDGTVSIWDIDTGKVIVKWTGHTKNIRSVRWNRVGERVLSGAFDGTARVWDVESGETLLAIKTGLNVHSAIYSPDETMIATGGSSEDIKIFDAKTGKLVAILKGHAVEVNCLAWTADGTTLISGSYDCSIRTWNTTTWQQVNVLTGHTYIVYHIEISPNGRILASASWDNTARLWNLENGQPIASPLQHANWVRCVSFSTDGKLLATGCDDNNAYIWDVSAIVREAGLDELLLNPNDGHNLKSSDSSDIIQRIYSAREAPTKRDREKAMSAKKASAGSSQLPQSSVIPQSGGAAQAQPSSELRPTAATSSTTTAVATPAISPVTTPSQEVSPSNTIPLYSSSGTINRGEQLQVNAPAHD</sequence>
<dbReference type="InterPro" id="IPR000719">
    <property type="entry name" value="Prot_kinase_dom"/>
</dbReference>
<dbReference type="SMART" id="SM00320">
    <property type="entry name" value="WD40"/>
    <property type="match status" value="7"/>
</dbReference>
<feature type="compositionally biased region" description="Polar residues" evidence="4">
    <location>
        <begin position="1030"/>
        <end position="1055"/>
    </location>
</feature>
<protein>
    <submittedName>
        <fullName evidence="6">WD40 repeat-like protein</fullName>
    </submittedName>
</protein>
<dbReference type="GO" id="GO:0005524">
    <property type="term" value="F:ATP binding"/>
    <property type="evidence" value="ECO:0007669"/>
    <property type="project" value="InterPro"/>
</dbReference>
<dbReference type="PROSITE" id="PS50082">
    <property type="entry name" value="WD_REPEATS_2"/>
    <property type="match status" value="6"/>
</dbReference>
<feature type="region of interest" description="Disordered" evidence="4">
    <location>
        <begin position="957"/>
        <end position="1061"/>
    </location>
</feature>
<dbReference type="Gene3D" id="2.130.10.10">
    <property type="entry name" value="YVTN repeat-like/Quinoprotein amine dehydrogenase"/>
    <property type="match status" value="3"/>
</dbReference>
<dbReference type="STRING" id="1314800.A0A1B7MIK8"/>